<proteinExistence type="predicted"/>
<evidence type="ECO:0000256" key="2">
    <source>
        <dbReference type="ARBA" id="ARBA00022801"/>
    </source>
</evidence>
<evidence type="ECO:0000256" key="3">
    <source>
        <dbReference type="ARBA" id="ARBA00022806"/>
    </source>
</evidence>
<accession>A0A371FCS9</accession>
<comment type="caution">
    <text evidence="7">The sequence shown here is derived from an EMBL/GenBank/DDBJ whole genome shotgun (WGS) entry which is preliminary data.</text>
</comment>
<keyword evidence="8" id="KW-1185">Reference proteome</keyword>
<evidence type="ECO:0000259" key="6">
    <source>
        <dbReference type="PROSITE" id="PS51192"/>
    </source>
</evidence>
<dbReference type="PROSITE" id="PS51192">
    <property type="entry name" value="HELICASE_ATP_BIND_1"/>
    <property type="match status" value="1"/>
</dbReference>
<dbReference type="InterPro" id="IPR036053">
    <property type="entry name" value="PABP-dom"/>
</dbReference>
<keyword evidence="4" id="KW-0067">ATP-binding</keyword>
<keyword evidence="1" id="KW-0547">Nucleotide-binding</keyword>
<gene>
    <name evidence="7" type="ORF">CR513_43937</name>
</gene>
<keyword evidence="2" id="KW-0378">Hydrolase</keyword>
<feature type="domain" description="Helicase ATP-binding" evidence="6">
    <location>
        <begin position="152"/>
        <end position="335"/>
    </location>
</feature>
<dbReference type="InterPro" id="IPR011545">
    <property type="entry name" value="DEAD/DEAH_box_helicase_dom"/>
</dbReference>
<dbReference type="SUPFAM" id="SSF52540">
    <property type="entry name" value="P-loop containing nucleoside triphosphate hydrolases"/>
    <property type="match status" value="1"/>
</dbReference>
<dbReference type="GO" id="GO:0005524">
    <property type="term" value="F:ATP binding"/>
    <property type="evidence" value="ECO:0007669"/>
    <property type="project" value="UniProtKB-KW"/>
</dbReference>
<dbReference type="OrthoDB" id="1191041at2759"/>
<dbReference type="Pfam" id="PF00658">
    <property type="entry name" value="MLLE"/>
    <property type="match status" value="1"/>
</dbReference>
<evidence type="ECO:0000313" key="7">
    <source>
        <dbReference type="EMBL" id="RDX76102.1"/>
    </source>
</evidence>
<dbReference type="Gene3D" id="3.40.50.300">
    <property type="entry name" value="P-loop containing nucleotide triphosphate hydrolases"/>
    <property type="match status" value="1"/>
</dbReference>
<dbReference type="GO" id="GO:0004386">
    <property type="term" value="F:helicase activity"/>
    <property type="evidence" value="ECO:0007669"/>
    <property type="project" value="UniProtKB-KW"/>
</dbReference>
<dbReference type="PANTHER" id="PTHR47960">
    <property type="entry name" value="DEAD-BOX ATP-DEPENDENT RNA HELICASE 50"/>
    <property type="match status" value="1"/>
</dbReference>
<reference evidence="7" key="1">
    <citation type="submission" date="2018-05" db="EMBL/GenBank/DDBJ databases">
        <title>Draft genome of Mucuna pruriens seed.</title>
        <authorList>
            <person name="Nnadi N.E."/>
            <person name="Vos R."/>
            <person name="Hasami M.H."/>
            <person name="Devisetty U.K."/>
            <person name="Aguiy J.C."/>
        </authorList>
    </citation>
    <scope>NUCLEOTIDE SEQUENCE [LARGE SCALE GENOMIC DNA]</scope>
    <source>
        <strain evidence="7">JCA_2017</strain>
    </source>
</reference>
<dbReference type="SMART" id="SM00517">
    <property type="entry name" value="PolyA"/>
    <property type="match status" value="1"/>
</dbReference>
<evidence type="ECO:0000313" key="8">
    <source>
        <dbReference type="Proteomes" id="UP000257109"/>
    </source>
</evidence>
<dbReference type="Gene3D" id="1.10.1900.10">
    <property type="entry name" value="c-terminal domain of poly(a) binding protein"/>
    <property type="match status" value="1"/>
</dbReference>
<dbReference type="InterPro" id="IPR002004">
    <property type="entry name" value="PABP_HYD_C"/>
</dbReference>
<name>A0A371FCS9_MUCPR</name>
<sequence>MRRRGRELLSLSFSLHSPLKHNILAKSAPPTYFFQSSITFSTSSSSITPPIEEPKTSPSKSPRDSLVLEQFKQRKLKGSSKDSKGTPQVCSTSVSLSSDADTEKVVPEGVQNENDRTMVVASFKELGVSEELVGVMEGIGVFAPSEIQCVAIPAILEGKSVLLSSPSEPDRTLAILLPLIQLLRRDRLRELLGSNSKHPRAIVLCATEDNAAQCFNAAKYIIHNAELKSAKDCASPDNGQPQASIGLMIGTPCEILQYIEEGSVVPAKIRYLVLDEADCMLGSGLGPEIHKILRPLQDHESKSSVKRLQTILAISTIAEVLGEQSPVVKHLQCHHAGNISAMSLEMERTEVFHFTESLHALRKKVAEAMNSLLKQQYDGVTSDMNR</sequence>
<feature type="non-terminal residue" evidence="7">
    <location>
        <position position="1"/>
    </location>
</feature>
<dbReference type="EMBL" id="QJKJ01009624">
    <property type="protein sequence ID" value="RDX76102.1"/>
    <property type="molecule type" value="Genomic_DNA"/>
</dbReference>
<protein>
    <submittedName>
        <fullName evidence="7">DEAD-box ATP-dependent RNA helicase 39</fullName>
    </submittedName>
</protein>
<dbReference type="InterPro" id="IPR014001">
    <property type="entry name" value="Helicase_ATP-bd"/>
</dbReference>
<dbReference type="Proteomes" id="UP000257109">
    <property type="component" value="Unassembled WGS sequence"/>
</dbReference>
<feature type="region of interest" description="Disordered" evidence="5">
    <location>
        <begin position="42"/>
        <end position="109"/>
    </location>
</feature>
<dbReference type="AlphaFoldDB" id="A0A371FCS9"/>
<feature type="compositionally biased region" description="Polar residues" evidence="5">
    <location>
        <begin position="85"/>
        <end position="99"/>
    </location>
</feature>
<evidence type="ECO:0000256" key="5">
    <source>
        <dbReference type="SAM" id="MobiDB-lite"/>
    </source>
</evidence>
<evidence type="ECO:0000256" key="4">
    <source>
        <dbReference type="ARBA" id="ARBA00022840"/>
    </source>
</evidence>
<dbReference type="SUPFAM" id="SSF63570">
    <property type="entry name" value="PABC (PABP) domain"/>
    <property type="match status" value="1"/>
</dbReference>
<evidence type="ECO:0000256" key="1">
    <source>
        <dbReference type="ARBA" id="ARBA00022741"/>
    </source>
</evidence>
<dbReference type="InterPro" id="IPR027417">
    <property type="entry name" value="P-loop_NTPase"/>
</dbReference>
<dbReference type="Pfam" id="PF00270">
    <property type="entry name" value="DEAD"/>
    <property type="match status" value="1"/>
</dbReference>
<dbReference type="GO" id="GO:0003723">
    <property type="term" value="F:RNA binding"/>
    <property type="evidence" value="ECO:0007669"/>
    <property type="project" value="InterPro"/>
</dbReference>
<dbReference type="STRING" id="157652.A0A371FCS9"/>
<dbReference type="GO" id="GO:0016787">
    <property type="term" value="F:hydrolase activity"/>
    <property type="evidence" value="ECO:0007669"/>
    <property type="project" value="UniProtKB-KW"/>
</dbReference>
<organism evidence="7 8">
    <name type="scientific">Mucuna pruriens</name>
    <name type="common">Velvet bean</name>
    <name type="synonym">Dolichos pruriens</name>
    <dbReference type="NCBI Taxonomy" id="157652"/>
    <lineage>
        <taxon>Eukaryota</taxon>
        <taxon>Viridiplantae</taxon>
        <taxon>Streptophyta</taxon>
        <taxon>Embryophyta</taxon>
        <taxon>Tracheophyta</taxon>
        <taxon>Spermatophyta</taxon>
        <taxon>Magnoliopsida</taxon>
        <taxon>eudicotyledons</taxon>
        <taxon>Gunneridae</taxon>
        <taxon>Pentapetalae</taxon>
        <taxon>rosids</taxon>
        <taxon>fabids</taxon>
        <taxon>Fabales</taxon>
        <taxon>Fabaceae</taxon>
        <taxon>Papilionoideae</taxon>
        <taxon>50 kb inversion clade</taxon>
        <taxon>NPAAA clade</taxon>
        <taxon>indigoferoid/millettioid clade</taxon>
        <taxon>Phaseoleae</taxon>
        <taxon>Mucuna</taxon>
    </lineage>
</organism>
<keyword evidence="3 7" id="KW-0347">Helicase</keyword>